<name>A0A4R0QWS7_9BIFI</name>
<dbReference type="OrthoDB" id="3242635at2"/>
<gene>
    <name evidence="1" type="ORF">EJ419_05945</name>
</gene>
<proteinExistence type="predicted"/>
<reference evidence="1 2" key="1">
    <citation type="submission" date="2018-12" db="EMBL/GenBank/DDBJ databases">
        <title>Alloscrdovia theropitheci sp. nov: a novel taxon from the feces of the bleeding-herat monkey (Theropithecus geleda).</title>
        <authorList>
            <person name="Modesto M."/>
        </authorList>
    </citation>
    <scope>NUCLEOTIDE SEQUENCE [LARGE SCALE GENOMIC DNA]</scope>
    <source>
        <strain evidence="1 2">GLDI4/2</strain>
    </source>
</reference>
<dbReference type="EMBL" id="RXLP01000023">
    <property type="protein sequence ID" value="TCD53970.1"/>
    <property type="molecule type" value="Genomic_DNA"/>
</dbReference>
<evidence type="ECO:0000313" key="1">
    <source>
        <dbReference type="EMBL" id="TCD53970.1"/>
    </source>
</evidence>
<dbReference type="Proteomes" id="UP000291289">
    <property type="component" value="Unassembled WGS sequence"/>
</dbReference>
<keyword evidence="2" id="KW-1185">Reference proteome</keyword>
<accession>A0A4R0QWS7</accession>
<evidence type="ECO:0008006" key="3">
    <source>
        <dbReference type="Google" id="ProtNLM"/>
    </source>
</evidence>
<evidence type="ECO:0000313" key="2">
    <source>
        <dbReference type="Proteomes" id="UP000291289"/>
    </source>
</evidence>
<comment type="caution">
    <text evidence="1">The sequence shown here is derived from an EMBL/GenBank/DDBJ whole genome shotgun (WGS) entry which is preliminary data.</text>
</comment>
<protein>
    <recommendedName>
        <fullName evidence="3">UDP-N-acetylmuramyl peptide synthase</fullName>
    </recommendedName>
</protein>
<dbReference type="RefSeq" id="WP_131284599.1">
    <property type="nucleotide sequence ID" value="NZ_RXLP01000023.1"/>
</dbReference>
<organism evidence="1 2">
    <name type="scientific">Alloscardovia theropitheci</name>
    <dbReference type="NCBI Taxonomy" id="2496842"/>
    <lineage>
        <taxon>Bacteria</taxon>
        <taxon>Bacillati</taxon>
        <taxon>Actinomycetota</taxon>
        <taxon>Actinomycetes</taxon>
        <taxon>Bifidobacteriales</taxon>
        <taxon>Bifidobacteriaceae</taxon>
        <taxon>Alloscardovia</taxon>
    </lineage>
</organism>
<sequence>MSSVSETISEHTTIGDIRRRYGIKTVGTQHDAVTLTSVADALEDITPGALYISSTSEYDSRIVHAAARRGAYAVVFMLEDKAQSQIAPIDMEIPVLFADMHNDERARIAADLAGEPSRSLAVFAVQGDSLSWDTEEIDHADGVSDNDSDSDTNISADITVPDTEATPRVRSSVITELYDLLHYLGNPLGIIDRRGGISLERELSLPTPLSPLDIQRMLYVMVEDGATSVIIDVDDEVLQSLALTKVNVDVYTNTVNETYNVPQIGPQHTFLTRKSKHDEVEDLRRLARQNIQPYGAEIRDNTMCVEATDDSRELVREVLGEINERQYENIATAVAMVLAAGVKRNSVKSALRLSYEMKADKS</sequence>
<dbReference type="AlphaFoldDB" id="A0A4R0QWS7"/>